<dbReference type="Proteomes" id="UP000263377">
    <property type="component" value="Unassembled WGS sequence"/>
</dbReference>
<comment type="caution">
    <text evidence="2">The sequence shown here is derived from an EMBL/GenBank/DDBJ whole genome shotgun (WGS) entry which is preliminary data.</text>
</comment>
<dbReference type="Pfam" id="PF13302">
    <property type="entry name" value="Acetyltransf_3"/>
    <property type="match status" value="1"/>
</dbReference>
<dbReference type="EMBL" id="QVIG01000001">
    <property type="protein sequence ID" value="RGD59001.1"/>
    <property type="molecule type" value="Genomic_DNA"/>
</dbReference>
<reference evidence="2 3" key="1">
    <citation type="submission" date="2018-08" db="EMBL/GenBank/DDBJ databases">
        <title>Diversity &amp; Physiological Properties of Lignin-Decomposing Actinobacteria from Soil.</title>
        <authorList>
            <person name="Roh S.G."/>
            <person name="Kim S.B."/>
        </authorList>
    </citation>
    <scope>NUCLEOTIDE SEQUENCE [LARGE SCALE GENOMIC DNA]</scope>
    <source>
        <strain evidence="2 3">MMS17-GH009</strain>
    </source>
</reference>
<dbReference type="InterPro" id="IPR051908">
    <property type="entry name" value="Ribosomal_N-acetyltransferase"/>
</dbReference>
<dbReference type="PROSITE" id="PS51186">
    <property type="entry name" value="GNAT"/>
    <property type="match status" value="1"/>
</dbReference>
<dbReference type="InterPro" id="IPR000182">
    <property type="entry name" value="GNAT_dom"/>
</dbReference>
<accession>A0A372ZTB3</accession>
<dbReference type="Gene3D" id="3.40.630.30">
    <property type="match status" value="1"/>
</dbReference>
<keyword evidence="2" id="KW-0808">Transferase</keyword>
<evidence type="ECO:0000313" key="2">
    <source>
        <dbReference type="EMBL" id="RGD59001.1"/>
    </source>
</evidence>
<name>A0A372ZTB3_9ACTN</name>
<proteinExistence type="predicted"/>
<dbReference type="GO" id="GO:0005737">
    <property type="term" value="C:cytoplasm"/>
    <property type="evidence" value="ECO:0007669"/>
    <property type="project" value="TreeGrafter"/>
</dbReference>
<feature type="domain" description="N-acetyltransferase" evidence="1">
    <location>
        <begin position="6"/>
        <end position="169"/>
    </location>
</feature>
<gene>
    <name evidence="2" type="ORF">DR950_15540</name>
</gene>
<dbReference type="PANTHER" id="PTHR43441">
    <property type="entry name" value="RIBOSOMAL-PROTEIN-SERINE ACETYLTRANSFERASE"/>
    <property type="match status" value="1"/>
</dbReference>
<dbReference type="RefSeq" id="WP_117487367.1">
    <property type="nucleotide sequence ID" value="NZ_QVIG01000001.1"/>
</dbReference>
<protein>
    <submittedName>
        <fullName evidence="2">N-acetyltransferase</fullName>
    </submittedName>
</protein>
<evidence type="ECO:0000259" key="1">
    <source>
        <dbReference type="PROSITE" id="PS51186"/>
    </source>
</evidence>
<dbReference type="SUPFAM" id="SSF55729">
    <property type="entry name" value="Acyl-CoA N-acyltransferases (Nat)"/>
    <property type="match status" value="1"/>
</dbReference>
<dbReference type="PANTHER" id="PTHR43441:SF2">
    <property type="entry name" value="FAMILY ACETYLTRANSFERASE, PUTATIVE (AFU_ORTHOLOGUE AFUA_7G00850)-RELATED"/>
    <property type="match status" value="1"/>
</dbReference>
<dbReference type="AlphaFoldDB" id="A0A372ZTB3"/>
<sequence>MSEETVILRPIVEADLGALGELVNDPQALGEFQWYGWRDPQRHRRRWAASGLLEDEQVMLAVVVDGAFGGFVAANRSGVRPSAPYWSLGVQLVPGARGRGIGTRAQRLLVDYLFAHSPVMRLEADTEAGNLVEQRVLEKLGFTREGVQRAVTFRGGEWRDVVRYSLLRTDPRP</sequence>
<organism evidence="2 3">
    <name type="scientific">Kitasatospora xanthocidica</name>
    <dbReference type="NCBI Taxonomy" id="83382"/>
    <lineage>
        <taxon>Bacteria</taxon>
        <taxon>Bacillati</taxon>
        <taxon>Actinomycetota</taxon>
        <taxon>Actinomycetes</taxon>
        <taxon>Kitasatosporales</taxon>
        <taxon>Streptomycetaceae</taxon>
        <taxon>Kitasatospora</taxon>
    </lineage>
</organism>
<evidence type="ECO:0000313" key="3">
    <source>
        <dbReference type="Proteomes" id="UP000263377"/>
    </source>
</evidence>
<dbReference type="GO" id="GO:1990189">
    <property type="term" value="F:protein N-terminal-serine acetyltransferase activity"/>
    <property type="evidence" value="ECO:0007669"/>
    <property type="project" value="TreeGrafter"/>
</dbReference>
<dbReference type="InterPro" id="IPR016181">
    <property type="entry name" value="Acyl_CoA_acyltransferase"/>
</dbReference>
<dbReference type="GO" id="GO:0008999">
    <property type="term" value="F:protein-N-terminal-alanine acetyltransferase activity"/>
    <property type="evidence" value="ECO:0007669"/>
    <property type="project" value="TreeGrafter"/>
</dbReference>
<keyword evidence="3" id="KW-1185">Reference proteome</keyword>